<evidence type="ECO:0000313" key="1">
    <source>
        <dbReference type="EMBL" id="TKR70074.1"/>
    </source>
</evidence>
<keyword evidence="2" id="KW-1185">Reference proteome</keyword>
<organism evidence="1 2">
    <name type="scientific">Steinernema carpocapsae</name>
    <name type="common">Entomopathogenic nematode</name>
    <dbReference type="NCBI Taxonomy" id="34508"/>
    <lineage>
        <taxon>Eukaryota</taxon>
        <taxon>Metazoa</taxon>
        <taxon>Ecdysozoa</taxon>
        <taxon>Nematoda</taxon>
        <taxon>Chromadorea</taxon>
        <taxon>Rhabditida</taxon>
        <taxon>Tylenchina</taxon>
        <taxon>Panagrolaimomorpha</taxon>
        <taxon>Strongyloidoidea</taxon>
        <taxon>Steinernematidae</taxon>
        <taxon>Steinernema</taxon>
    </lineage>
</organism>
<comment type="caution">
    <text evidence="1">The sequence shown here is derived from an EMBL/GenBank/DDBJ whole genome shotgun (WGS) entry which is preliminary data.</text>
</comment>
<dbReference type="EMBL" id="AZBU02000007">
    <property type="protein sequence ID" value="TKR70074.1"/>
    <property type="molecule type" value="Genomic_DNA"/>
</dbReference>
<accession>A0A4U5MKX8</accession>
<dbReference type="Proteomes" id="UP000298663">
    <property type="component" value="Unassembled WGS sequence"/>
</dbReference>
<reference evidence="1 2" key="2">
    <citation type="journal article" date="2019" name="G3 (Bethesda)">
        <title>Hybrid Assembly of the Genome of the Entomopathogenic Nematode Steinernema carpocapsae Identifies the X-Chromosome.</title>
        <authorList>
            <person name="Serra L."/>
            <person name="Macchietto M."/>
            <person name="Macias-Munoz A."/>
            <person name="McGill C.J."/>
            <person name="Rodriguez I.M."/>
            <person name="Rodriguez B."/>
            <person name="Murad R."/>
            <person name="Mortazavi A."/>
        </authorList>
    </citation>
    <scope>NUCLEOTIDE SEQUENCE [LARGE SCALE GENOMIC DNA]</scope>
    <source>
        <strain evidence="1 2">ALL</strain>
    </source>
</reference>
<evidence type="ECO:0000313" key="2">
    <source>
        <dbReference type="Proteomes" id="UP000298663"/>
    </source>
</evidence>
<dbReference type="AlphaFoldDB" id="A0A4U5MKX8"/>
<gene>
    <name evidence="1" type="ORF">L596_022142</name>
</gene>
<sequence>MRTVLGENRVVIGVRIYENRVVHVQAKVKIVSRTFALFPSSVASSKGKVLFLSLPKNSNILPHTSPS</sequence>
<reference evidence="1 2" key="1">
    <citation type="journal article" date="2015" name="Genome Biol.">
        <title>Comparative genomics of Steinernema reveals deeply conserved gene regulatory networks.</title>
        <authorList>
            <person name="Dillman A.R."/>
            <person name="Macchietto M."/>
            <person name="Porter C.F."/>
            <person name="Rogers A."/>
            <person name="Williams B."/>
            <person name="Antoshechkin I."/>
            <person name="Lee M.M."/>
            <person name="Goodwin Z."/>
            <person name="Lu X."/>
            <person name="Lewis E.E."/>
            <person name="Goodrich-Blair H."/>
            <person name="Stock S.P."/>
            <person name="Adams B.J."/>
            <person name="Sternberg P.W."/>
            <person name="Mortazavi A."/>
        </authorList>
    </citation>
    <scope>NUCLEOTIDE SEQUENCE [LARGE SCALE GENOMIC DNA]</scope>
    <source>
        <strain evidence="1 2">ALL</strain>
    </source>
</reference>
<proteinExistence type="predicted"/>
<protein>
    <submittedName>
        <fullName evidence="1">Uncharacterized protein</fullName>
    </submittedName>
</protein>
<name>A0A4U5MKX8_STECR</name>